<proteinExistence type="predicted"/>
<reference evidence="1" key="1">
    <citation type="journal article" date="2021" name="Proc. Natl. Acad. Sci. U.S.A.">
        <title>A Catalog of Tens of Thousands of Viruses from Human Metagenomes Reveals Hidden Associations with Chronic Diseases.</title>
        <authorList>
            <person name="Tisza M.J."/>
            <person name="Buck C.B."/>
        </authorList>
    </citation>
    <scope>NUCLEOTIDE SEQUENCE</scope>
    <source>
        <strain evidence="1">CtOSJ35</strain>
    </source>
</reference>
<sequence>MEERHINMIEPVEDKAKHKPEKILYYTCVDCGGVFPVKEAKMAEWFNAHGTFPCHCANCKKRRENFVKNNNN</sequence>
<dbReference type="EMBL" id="BK015447">
    <property type="protein sequence ID" value="DAE07297.1"/>
    <property type="molecule type" value="Genomic_DNA"/>
</dbReference>
<accession>A0A8S5PLJ8</accession>
<name>A0A8S5PLJ8_9CAUD</name>
<organism evidence="1">
    <name type="scientific">Siphoviridae sp. ctOSJ35</name>
    <dbReference type="NCBI Taxonomy" id="2825479"/>
    <lineage>
        <taxon>Viruses</taxon>
        <taxon>Duplodnaviria</taxon>
        <taxon>Heunggongvirae</taxon>
        <taxon>Uroviricota</taxon>
        <taxon>Caudoviricetes</taxon>
    </lineage>
</organism>
<evidence type="ECO:0000313" key="1">
    <source>
        <dbReference type="EMBL" id="DAE07297.1"/>
    </source>
</evidence>
<protein>
    <submittedName>
        <fullName evidence="1">Rubrerythrin, zinc-substituted, diiron four-helix bundle.75A</fullName>
    </submittedName>
</protein>